<organism evidence="1 2">
    <name type="scientific">Mytilus edulis</name>
    <name type="common">Blue mussel</name>
    <dbReference type="NCBI Taxonomy" id="6550"/>
    <lineage>
        <taxon>Eukaryota</taxon>
        <taxon>Metazoa</taxon>
        <taxon>Spiralia</taxon>
        <taxon>Lophotrochozoa</taxon>
        <taxon>Mollusca</taxon>
        <taxon>Bivalvia</taxon>
        <taxon>Autobranchia</taxon>
        <taxon>Pteriomorphia</taxon>
        <taxon>Mytilida</taxon>
        <taxon>Mytiloidea</taxon>
        <taxon>Mytilidae</taxon>
        <taxon>Mytilinae</taxon>
        <taxon>Mytilus</taxon>
    </lineage>
</organism>
<dbReference type="AlphaFoldDB" id="A0A8S3TWW3"/>
<evidence type="ECO:0000313" key="2">
    <source>
        <dbReference type="Proteomes" id="UP000683360"/>
    </source>
</evidence>
<keyword evidence="2" id="KW-1185">Reference proteome</keyword>
<gene>
    <name evidence="1" type="ORF">MEDL_50857</name>
</gene>
<dbReference type="EMBL" id="CAJPWZ010002437">
    <property type="protein sequence ID" value="CAG2238446.1"/>
    <property type="molecule type" value="Genomic_DNA"/>
</dbReference>
<dbReference type="OrthoDB" id="6138802at2759"/>
<dbReference type="PANTHER" id="PTHR47018">
    <property type="entry name" value="CXC DOMAIN-CONTAINING PROTEIN-RELATED"/>
    <property type="match status" value="1"/>
</dbReference>
<name>A0A8S3TWW3_MYTED</name>
<protein>
    <submittedName>
        <fullName evidence="1">Uncharacterized protein</fullName>
    </submittedName>
</protein>
<reference evidence="1" key="1">
    <citation type="submission" date="2021-03" db="EMBL/GenBank/DDBJ databases">
        <authorList>
            <person name="Bekaert M."/>
        </authorList>
    </citation>
    <scope>NUCLEOTIDE SEQUENCE</scope>
</reference>
<dbReference type="PANTHER" id="PTHR47018:SF1">
    <property type="entry name" value="TESMIN_TSO1-LIKE CXC DOMAIN-CONTAINING PROTEIN"/>
    <property type="match status" value="1"/>
</dbReference>
<accession>A0A8S3TWW3</accession>
<evidence type="ECO:0000313" key="1">
    <source>
        <dbReference type="EMBL" id="CAG2238446.1"/>
    </source>
</evidence>
<sequence length="236" mass="26746">MITLFQEENSFDFMNNDYDRLNQIRIPSDNNNSKNIYDSSSGLRDGYDPTWLDHVNTKIEADHIGDMEYSCAAFHARQAAKYSRAPLDISSLLPMFQKEAKSIVMIRHSVNIAKQCVQFLNPGQRPVITCDQPLYALANSVQWNWPNRFSEEQIVVLFGGLHIEKAALRTIGDWLDNSGWTSALSQANIAPLGTQTDSCLRASNVSRTRRPWGVTPGVQYSLMQRSYWLCGHATLK</sequence>
<comment type="caution">
    <text evidence="1">The sequence shown here is derived from an EMBL/GenBank/DDBJ whole genome shotgun (WGS) entry which is preliminary data.</text>
</comment>
<proteinExistence type="predicted"/>
<dbReference type="Proteomes" id="UP000683360">
    <property type="component" value="Unassembled WGS sequence"/>
</dbReference>